<dbReference type="Pfam" id="PF12259">
    <property type="entry name" value="Baculo_F"/>
    <property type="match status" value="1"/>
</dbReference>
<keyword evidence="2" id="KW-1185">Reference proteome</keyword>
<reference evidence="1 2" key="1">
    <citation type="journal article" date="2021" name="BMC Biol.">
        <title>Horizontally acquired antibacterial genes associated with adaptive radiation of ladybird beetles.</title>
        <authorList>
            <person name="Li H.S."/>
            <person name="Tang X.F."/>
            <person name="Huang Y.H."/>
            <person name="Xu Z.Y."/>
            <person name="Chen M.L."/>
            <person name="Du X.Y."/>
            <person name="Qiu B.Y."/>
            <person name="Chen P.T."/>
            <person name="Zhang W."/>
            <person name="Slipinski A."/>
            <person name="Escalona H.E."/>
            <person name="Waterhouse R.M."/>
            <person name="Zwick A."/>
            <person name="Pang H."/>
        </authorList>
    </citation>
    <scope>NUCLEOTIDE SEQUENCE [LARGE SCALE GENOMIC DNA]</scope>
    <source>
        <strain evidence="1">SYSU2018</strain>
    </source>
</reference>
<dbReference type="Proteomes" id="UP001516400">
    <property type="component" value="Unassembled WGS sequence"/>
</dbReference>
<accession>A0ABD2P6T5</accession>
<organism evidence="1 2">
    <name type="scientific">Cryptolaemus montrouzieri</name>
    <dbReference type="NCBI Taxonomy" id="559131"/>
    <lineage>
        <taxon>Eukaryota</taxon>
        <taxon>Metazoa</taxon>
        <taxon>Ecdysozoa</taxon>
        <taxon>Arthropoda</taxon>
        <taxon>Hexapoda</taxon>
        <taxon>Insecta</taxon>
        <taxon>Pterygota</taxon>
        <taxon>Neoptera</taxon>
        <taxon>Endopterygota</taxon>
        <taxon>Coleoptera</taxon>
        <taxon>Polyphaga</taxon>
        <taxon>Cucujiformia</taxon>
        <taxon>Coccinelloidea</taxon>
        <taxon>Coccinellidae</taxon>
        <taxon>Scymninae</taxon>
        <taxon>Scymnini</taxon>
        <taxon>Cryptolaemus</taxon>
    </lineage>
</organism>
<dbReference type="InterPro" id="IPR022048">
    <property type="entry name" value="Envelope_fusion-like"/>
</dbReference>
<proteinExistence type="predicted"/>
<comment type="caution">
    <text evidence="1">The sequence shown here is derived from an EMBL/GenBank/DDBJ whole genome shotgun (WGS) entry which is preliminary data.</text>
</comment>
<sequence length="539" mass="62253">MITFLDLSDVDQKLNLIDNIFFETRNLCFKHDNPSLPYCSSSIKILNQVIFQLNSKEETLKQLLNKRRIKRGLFDGIGVVFKTIFGTLDQANADYYNDAINNLDKKVSFGVKLIKDQTQIIKSTLINFNNSITNFRNMSLTFNKNLVNLKNFTQKISKSYINLEFRQALEEHLNYLTIIIMEINNEISSIIDAILFSKSNVVHPCIITPMQFIDELRKTIDSLPENTNYPFDLDYQLAPGLMSLISLTSYYMDNKIIFVMANPLTMNAAFEFYKMIALPTKLSQKSFAFVLPGSDYFAISKDRIHYSLIQSIEHCSKLSTTDFICKLIDPFYSIHTKTCSETELFFAKSKIPPSCETRIVATKSEIWHKLHNRNNVTLSTPATAISSSNLFSSSHHAVLPTINISEDNCCKNFSKIENLTLDYIPIQNLNFDRENLKIASIKLDQIEKLAKQMEEEIYVFYKLGKHLNRKYCKKNSRISKRINSESNLDECKIRICPTFNICNRQVSTKTTDVELKEIESEETEDIPLRRSFRIAKLRI</sequence>
<dbReference type="AlphaFoldDB" id="A0ABD2P6T5"/>
<dbReference type="EMBL" id="JABFTP020000185">
    <property type="protein sequence ID" value="KAL3286664.1"/>
    <property type="molecule type" value="Genomic_DNA"/>
</dbReference>
<evidence type="ECO:0000313" key="2">
    <source>
        <dbReference type="Proteomes" id="UP001516400"/>
    </source>
</evidence>
<protein>
    <submittedName>
        <fullName evidence="1">Uncharacterized protein</fullName>
    </submittedName>
</protein>
<gene>
    <name evidence="1" type="ORF">HHI36_001163</name>
</gene>
<name>A0ABD2P6T5_9CUCU</name>
<evidence type="ECO:0000313" key="1">
    <source>
        <dbReference type="EMBL" id="KAL3286664.1"/>
    </source>
</evidence>